<accession>A0A517KZA9</accession>
<dbReference type="AlphaFoldDB" id="A0A517KZA9"/>
<dbReference type="SMART" id="SM01131">
    <property type="entry name" value="DHHA2"/>
    <property type="match status" value="1"/>
</dbReference>
<protein>
    <recommendedName>
        <fullName evidence="5">DHHA2 domain-containing protein</fullName>
    </recommendedName>
</protein>
<dbReference type="InterPro" id="IPR038763">
    <property type="entry name" value="DHH_sf"/>
</dbReference>
<keyword evidence="2" id="KW-0479">Metal-binding</keyword>
<evidence type="ECO:0000313" key="7">
    <source>
        <dbReference type="Proteomes" id="UP000316270"/>
    </source>
</evidence>
<dbReference type="PANTHER" id="PTHR12112:SF39">
    <property type="entry name" value="EG:152A3.5 PROTEIN (FBGN0003116_PN PROTEIN)"/>
    <property type="match status" value="1"/>
</dbReference>
<dbReference type="OrthoDB" id="374045at2759"/>
<dbReference type="Pfam" id="PF01368">
    <property type="entry name" value="DHH"/>
    <property type="match status" value="1"/>
</dbReference>
<evidence type="ECO:0000256" key="4">
    <source>
        <dbReference type="ARBA" id="ARBA00023211"/>
    </source>
</evidence>
<dbReference type="Gene3D" id="3.10.310.20">
    <property type="entry name" value="DHHA2 domain"/>
    <property type="match status" value="1"/>
</dbReference>
<dbReference type="Proteomes" id="UP000316270">
    <property type="component" value="Chromosome 2"/>
</dbReference>
<proteinExistence type="predicted"/>
<evidence type="ECO:0000259" key="5">
    <source>
        <dbReference type="SMART" id="SM01131"/>
    </source>
</evidence>
<evidence type="ECO:0000256" key="2">
    <source>
        <dbReference type="ARBA" id="ARBA00022723"/>
    </source>
</evidence>
<organism evidence="6 7">
    <name type="scientific">Venturia effusa</name>
    <dbReference type="NCBI Taxonomy" id="50376"/>
    <lineage>
        <taxon>Eukaryota</taxon>
        <taxon>Fungi</taxon>
        <taxon>Dikarya</taxon>
        <taxon>Ascomycota</taxon>
        <taxon>Pezizomycotina</taxon>
        <taxon>Dothideomycetes</taxon>
        <taxon>Pleosporomycetidae</taxon>
        <taxon>Venturiales</taxon>
        <taxon>Venturiaceae</taxon>
        <taxon>Venturia</taxon>
    </lineage>
</organism>
<evidence type="ECO:0000256" key="1">
    <source>
        <dbReference type="ARBA" id="ARBA00001936"/>
    </source>
</evidence>
<comment type="cofactor">
    <cofactor evidence="1">
        <name>Mn(2+)</name>
        <dbReference type="ChEBI" id="CHEBI:29035"/>
    </cofactor>
</comment>
<name>A0A517KZA9_9PEZI</name>
<dbReference type="Gene3D" id="3.90.1640.10">
    <property type="entry name" value="inorganic pyrophosphatase (n-terminal core)"/>
    <property type="match status" value="1"/>
</dbReference>
<dbReference type="GO" id="GO:0005737">
    <property type="term" value="C:cytoplasm"/>
    <property type="evidence" value="ECO:0007669"/>
    <property type="project" value="InterPro"/>
</dbReference>
<keyword evidence="3" id="KW-0378">Hydrolase</keyword>
<dbReference type="EMBL" id="CP042186">
    <property type="protein sequence ID" value="QDS68717.1"/>
    <property type="molecule type" value="Genomic_DNA"/>
</dbReference>
<feature type="domain" description="DHHA2" evidence="5">
    <location>
        <begin position="273"/>
        <end position="437"/>
    </location>
</feature>
<dbReference type="STRING" id="50376.A0A517KZA9"/>
<dbReference type="InterPro" id="IPR001667">
    <property type="entry name" value="DDH_dom"/>
</dbReference>
<keyword evidence="7" id="KW-1185">Reference proteome</keyword>
<evidence type="ECO:0000256" key="3">
    <source>
        <dbReference type="ARBA" id="ARBA00022801"/>
    </source>
</evidence>
<dbReference type="InterPro" id="IPR004097">
    <property type="entry name" value="DHHA2"/>
</dbReference>
<keyword evidence="4" id="KW-0464">Manganese</keyword>
<evidence type="ECO:0000313" key="6">
    <source>
        <dbReference type="EMBL" id="QDS68717.1"/>
    </source>
</evidence>
<dbReference type="SUPFAM" id="SSF64182">
    <property type="entry name" value="DHH phosphoesterases"/>
    <property type="match status" value="1"/>
</dbReference>
<dbReference type="PANTHER" id="PTHR12112">
    <property type="entry name" value="BNIP - RELATED"/>
    <property type="match status" value="1"/>
</dbReference>
<dbReference type="Pfam" id="PF02833">
    <property type="entry name" value="DHHA2"/>
    <property type="match status" value="1"/>
</dbReference>
<gene>
    <name evidence="6" type="ORF">FKW77_003970</name>
</gene>
<dbReference type="GO" id="GO:0004309">
    <property type="term" value="F:exopolyphosphatase activity"/>
    <property type="evidence" value="ECO:0007669"/>
    <property type="project" value="TreeGrafter"/>
</dbReference>
<sequence>MALPRTSVRNFLIQAKTSLRTARSQGQHVTLVIGNESADLDSFASAILYAYIRSSYLRTSGPTSNIAAPFYVPITNIPAADVSLRPEFLALLPHANLEREHIITLDDLPQAADTALKPDHTRWILVDHNALQGVLGQKYAARVAGTIDHHDDEKMIPLNTGSEPRVIAKAGSCSSLVTNYCREAWDALSSSAQSPIAANARTDSDNFVSDASYASLWDAQVAKLALAAVLIDTTNLKAEDKVTEHDVEAVKILETKIASSPQAAKDYNRDKFFKEISDAKKDIAPLKLYDILRKDYKQWTEGSLKLGVSSVVKPIDFLIKKAKDEAGDSESDTQAFVSSIEKFATDRKLDILALMTTFGRDQDGFQRELLVWALNPASTSTAERFEKQSTAELDLLQWHGSVEDLDYEGKEGWRKIWRQGAVQHSRKRVAPLLREAMR</sequence>
<dbReference type="InterPro" id="IPR038222">
    <property type="entry name" value="DHHA2_dom_sf"/>
</dbReference>
<dbReference type="GO" id="GO:0046872">
    <property type="term" value="F:metal ion binding"/>
    <property type="evidence" value="ECO:0007669"/>
    <property type="project" value="UniProtKB-KW"/>
</dbReference>
<reference evidence="6 7" key="1">
    <citation type="submission" date="2019-07" db="EMBL/GenBank/DDBJ databases">
        <title>Finished genome of Venturia effusa.</title>
        <authorList>
            <person name="Young C.A."/>
            <person name="Cox M.P."/>
            <person name="Ganley A.R.D."/>
            <person name="David W.J."/>
        </authorList>
    </citation>
    <scope>NUCLEOTIDE SEQUENCE [LARGE SCALE GENOMIC DNA]</scope>
    <source>
        <strain evidence="7">albino</strain>
    </source>
</reference>